<organism evidence="1 2">
    <name type="scientific">Candidatus Yanofskybacteria bacterium RIFCSPHIGHO2_02_FULL_43_15c</name>
    <dbReference type="NCBI Taxonomy" id="1802679"/>
    <lineage>
        <taxon>Bacteria</taxon>
        <taxon>Candidatus Yanofskyibacteriota</taxon>
    </lineage>
</organism>
<protein>
    <submittedName>
        <fullName evidence="1">Uncharacterized protein</fullName>
    </submittedName>
</protein>
<dbReference type="EMBL" id="MGJT01000029">
    <property type="protein sequence ID" value="OGN11645.1"/>
    <property type="molecule type" value="Genomic_DNA"/>
</dbReference>
<sequence length="279" mass="31860">MLFMPRFFKQFLFALLFLVIFGGGGFWIYKVTRPEMTCFDKIQNQNEEGIDCGEVCGNVCLSALKSIEVRNSYLFTIDQGFASMVDYDALFKVSNPNTQFGSAWINYELTVFDDQNQVLLQKPGRFYILPGQTKYIYESSLQTKQPAGRVELKTSPANWEKLTGVFSEDVKFVAKSKDYLVNDRPGVYSRVNGTLFNASDFDVDRVEVVAVLFKEGQPMGAGRTTLTTFPAKSDRFFEITWINPIETPDRVEIEANTNVFQNSNFLRKYGTPEKFQQPL</sequence>
<evidence type="ECO:0000313" key="2">
    <source>
        <dbReference type="Proteomes" id="UP000178197"/>
    </source>
</evidence>
<gene>
    <name evidence="1" type="ORF">A3C71_00855</name>
</gene>
<name>A0A1F8FEL2_9BACT</name>
<accession>A0A1F8FEL2</accession>
<reference evidence="1 2" key="1">
    <citation type="journal article" date="2016" name="Nat. Commun.">
        <title>Thousands of microbial genomes shed light on interconnected biogeochemical processes in an aquifer system.</title>
        <authorList>
            <person name="Anantharaman K."/>
            <person name="Brown C.T."/>
            <person name="Hug L.A."/>
            <person name="Sharon I."/>
            <person name="Castelle C.J."/>
            <person name="Probst A.J."/>
            <person name="Thomas B.C."/>
            <person name="Singh A."/>
            <person name="Wilkins M.J."/>
            <person name="Karaoz U."/>
            <person name="Brodie E.L."/>
            <person name="Williams K.H."/>
            <person name="Hubbard S.S."/>
            <person name="Banfield J.F."/>
        </authorList>
    </citation>
    <scope>NUCLEOTIDE SEQUENCE [LARGE SCALE GENOMIC DNA]</scope>
</reference>
<proteinExistence type="predicted"/>
<comment type="caution">
    <text evidence="1">The sequence shown here is derived from an EMBL/GenBank/DDBJ whole genome shotgun (WGS) entry which is preliminary data.</text>
</comment>
<evidence type="ECO:0000313" key="1">
    <source>
        <dbReference type="EMBL" id="OGN11645.1"/>
    </source>
</evidence>
<dbReference type="Proteomes" id="UP000178197">
    <property type="component" value="Unassembled WGS sequence"/>
</dbReference>
<dbReference type="AlphaFoldDB" id="A0A1F8FEL2"/>